<dbReference type="Gene3D" id="3.40.1080.10">
    <property type="entry name" value="Glutaconate Coenzyme A-transferase"/>
    <property type="match status" value="1"/>
</dbReference>
<accession>A0ABP8MDD6</accession>
<dbReference type="Gene3D" id="3.30.750.70">
    <property type="entry name" value="4-hydroxybutyrate coenzyme like domains"/>
    <property type="match status" value="1"/>
</dbReference>
<gene>
    <name evidence="4" type="ORF">GCM10023091_42720</name>
</gene>
<keyword evidence="5" id="KW-1185">Reference proteome</keyword>
<sequence length="494" mass="53962">MLHERIHRNDLLQRVISREEAASRIKNGMVVATSGFTKAGDSKEVLPAVAERALTHPLKITLMTGASLGHGTDGKLAEAGALAMRLPFQVDPVLRRKINDGEVLFIDQHLSETAEYIKAGHFPPIDYAIIEAAQILADGSIVPTTSVGNSAIFCQLARRIIIEVNTVVPLSVAGVHDIFSAGTYPNRTVIPILSPDCRIGRPSIPVDPEKIEGIVITNIRDSAAEAASGDASTAKIAGHLMDFFSWEVTKGRLKESLQPLQAGIGKVANSILRGFVDSRFHDLTMYSEVLQDSTFDLFDAGKLNFASGSSITLSESYYDKVFGDFGKYKNRLILRPQEISNSVGVIRRLGVISINTALECDIYGNVNSTHVTGTHMMNGIGGSEDFARNSYLSIFVTSSVAKGGAVSSVVPMVSHVDHTEHDVDIIVTDEGLADLRGLSPRQRARVIIENTVHRDYRERLQSYFERAVKRGGHTPHLLEEALSWHRSLQETGRM</sequence>
<dbReference type="EMBL" id="BAABEY010000036">
    <property type="protein sequence ID" value="GAA4447578.1"/>
    <property type="molecule type" value="Genomic_DNA"/>
</dbReference>
<dbReference type="RefSeq" id="WP_345032983.1">
    <property type="nucleotide sequence ID" value="NZ_BAABEY010000036.1"/>
</dbReference>
<evidence type="ECO:0000259" key="2">
    <source>
        <dbReference type="Pfam" id="PF02550"/>
    </source>
</evidence>
<protein>
    <submittedName>
        <fullName evidence="4">Acetyl-CoA hydrolase/transferase family protein</fullName>
    </submittedName>
</protein>
<name>A0ABP8MDD6_9BACT</name>
<feature type="domain" description="Acetyl-CoA hydrolase/transferase C-terminal" evidence="3">
    <location>
        <begin position="324"/>
        <end position="463"/>
    </location>
</feature>
<dbReference type="PANTHER" id="PTHR43609">
    <property type="entry name" value="ACETYL-COA HYDROLASE"/>
    <property type="match status" value="1"/>
</dbReference>
<organism evidence="4 5">
    <name type="scientific">Ravibacter arvi</name>
    <dbReference type="NCBI Taxonomy" id="2051041"/>
    <lineage>
        <taxon>Bacteria</taxon>
        <taxon>Pseudomonadati</taxon>
        <taxon>Bacteroidota</taxon>
        <taxon>Cytophagia</taxon>
        <taxon>Cytophagales</taxon>
        <taxon>Spirosomataceae</taxon>
        <taxon>Ravibacter</taxon>
    </lineage>
</organism>
<dbReference type="Pfam" id="PF02550">
    <property type="entry name" value="AcetylCoA_hydro"/>
    <property type="match status" value="1"/>
</dbReference>
<keyword evidence="4" id="KW-0378">Hydrolase</keyword>
<dbReference type="InterPro" id="IPR037171">
    <property type="entry name" value="NagB/RpiA_transferase-like"/>
</dbReference>
<dbReference type="SUPFAM" id="SSF100950">
    <property type="entry name" value="NagB/RpiA/CoA transferase-like"/>
    <property type="match status" value="2"/>
</dbReference>
<dbReference type="NCBIfam" id="TIGR03458">
    <property type="entry name" value="YgfH_subfam"/>
    <property type="match status" value="1"/>
</dbReference>
<evidence type="ECO:0000313" key="5">
    <source>
        <dbReference type="Proteomes" id="UP001501508"/>
    </source>
</evidence>
<evidence type="ECO:0000256" key="1">
    <source>
        <dbReference type="ARBA" id="ARBA00009632"/>
    </source>
</evidence>
<comment type="similarity">
    <text evidence="1">Belongs to the acetyl-CoA hydrolase/transferase family.</text>
</comment>
<feature type="domain" description="Acetyl-CoA hydrolase/transferase N-terminal" evidence="2">
    <location>
        <begin position="9"/>
        <end position="214"/>
    </location>
</feature>
<dbReference type="InterPro" id="IPR003702">
    <property type="entry name" value="ActCoA_hydro_N"/>
</dbReference>
<dbReference type="Gene3D" id="3.40.1080.20">
    <property type="entry name" value="Acetyl-CoA hydrolase/transferase C-terminal domain"/>
    <property type="match status" value="1"/>
</dbReference>
<comment type="caution">
    <text evidence="4">The sequence shown here is derived from an EMBL/GenBank/DDBJ whole genome shotgun (WGS) entry which is preliminary data.</text>
</comment>
<evidence type="ECO:0000313" key="4">
    <source>
        <dbReference type="EMBL" id="GAA4447578.1"/>
    </source>
</evidence>
<dbReference type="InterPro" id="IPR038460">
    <property type="entry name" value="AcetylCoA_hyd_C_sf"/>
</dbReference>
<dbReference type="Pfam" id="PF13336">
    <property type="entry name" value="AcetylCoA_hyd_C"/>
    <property type="match status" value="1"/>
</dbReference>
<dbReference type="PANTHER" id="PTHR43609:SF1">
    <property type="entry name" value="ACETYL-COA HYDROLASE"/>
    <property type="match status" value="1"/>
</dbReference>
<dbReference type="InterPro" id="IPR026888">
    <property type="entry name" value="AcetylCoA_hyd_C"/>
</dbReference>
<dbReference type="InterPro" id="IPR017821">
    <property type="entry name" value="Succinate_CoA_transferase"/>
</dbReference>
<reference evidence="5" key="1">
    <citation type="journal article" date="2019" name="Int. J. Syst. Evol. Microbiol.">
        <title>The Global Catalogue of Microorganisms (GCM) 10K type strain sequencing project: providing services to taxonomists for standard genome sequencing and annotation.</title>
        <authorList>
            <consortium name="The Broad Institute Genomics Platform"/>
            <consortium name="The Broad Institute Genome Sequencing Center for Infectious Disease"/>
            <person name="Wu L."/>
            <person name="Ma J."/>
        </authorList>
    </citation>
    <scope>NUCLEOTIDE SEQUENCE [LARGE SCALE GENOMIC DNA]</scope>
    <source>
        <strain evidence="5">JCM 31920</strain>
    </source>
</reference>
<dbReference type="InterPro" id="IPR046433">
    <property type="entry name" value="ActCoA_hydro"/>
</dbReference>
<evidence type="ECO:0000259" key="3">
    <source>
        <dbReference type="Pfam" id="PF13336"/>
    </source>
</evidence>
<dbReference type="Proteomes" id="UP001501508">
    <property type="component" value="Unassembled WGS sequence"/>
</dbReference>
<dbReference type="GO" id="GO:0016787">
    <property type="term" value="F:hydrolase activity"/>
    <property type="evidence" value="ECO:0007669"/>
    <property type="project" value="UniProtKB-KW"/>
</dbReference>
<proteinExistence type="inferred from homology"/>